<sequence>MRRSNGRVVVEGPKLKLNTTRMCVQCETLYSSTEKCPVCGSTGMPLTHWVPSSEGCPMVRRITSTTSEVA</sequence>
<dbReference type="Proteomes" id="UP001320148">
    <property type="component" value="Chromosome"/>
</dbReference>
<organism evidence="1 2">
    <name type="scientific">Desulfoluna limicola</name>
    <dbReference type="NCBI Taxonomy" id="2810562"/>
    <lineage>
        <taxon>Bacteria</taxon>
        <taxon>Pseudomonadati</taxon>
        <taxon>Thermodesulfobacteriota</taxon>
        <taxon>Desulfobacteria</taxon>
        <taxon>Desulfobacterales</taxon>
        <taxon>Desulfolunaceae</taxon>
        <taxon>Desulfoluna</taxon>
    </lineage>
</organism>
<accession>A0ABN6EZD8</accession>
<dbReference type="EMBL" id="AP024488">
    <property type="protein sequence ID" value="BCS94592.1"/>
    <property type="molecule type" value="Genomic_DNA"/>
</dbReference>
<proteinExistence type="predicted"/>
<reference evidence="1 2" key="1">
    <citation type="submission" date="2021-02" db="EMBL/GenBank/DDBJ databases">
        <title>Complete genome of Desulfoluna sp. strain ASN36.</title>
        <authorList>
            <person name="Takahashi A."/>
            <person name="Kojima H."/>
            <person name="Fukui M."/>
        </authorList>
    </citation>
    <scope>NUCLEOTIDE SEQUENCE [LARGE SCALE GENOMIC DNA]</scope>
    <source>
        <strain evidence="1 2">ASN36</strain>
    </source>
</reference>
<gene>
    <name evidence="1" type="ORF">DSLASN_02240</name>
</gene>
<evidence type="ECO:0000313" key="2">
    <source>
        <dbReference type="Proteomes" id="UP001320148"/>
    </source>
</evidence>
<evidence type="ECO:0000313" key="1">
    <source>
        <dbReference type="EMBL" id="BCS94592.1"/>
    </source>
</evidence>
<keyword evidence="2" id="KW-1185">Reference proteome</keyword>
<protein>
    <submittedName>
        <fullName evidence="1">Uncharacterized protein</fullName>
    </submittedName>
</protein>
<dbReference type="RefSeq" id="WP_236890899.1">
    <property type="nucleotide sequence ID" value="NZ_AP024488.1"/>
</dbReference>
<name>A0ABN6EZD8_9BACT</name>